<organism evidence="1 2">
    <name type="scientific">Glossina palpalis gambiensis</name>
    <dbReference type="NCBI Taxonomy" id="67801"/>
    <lineage>
        <taxon>Eukaryota</taxon>
        <taxon>Metazoa</taxon>
        <taxon>Ecdysozoa</taxon>
        <taxon>Arthropoda</taxon>
        <taxon>Hexapoda</taxon>
        <taxon>Insecta</taxon>
        <taxon>Pterygota</taxon>
        <taxon>Neoptera</taxon>
        <taxon>Endopterygota</taxon>
        <taxon>Diptera</taxon>
        <taxon>Brachycera</taxon>
        <taxon>Muscomorpha</taxon>
        <taxon>Hippoboscoidea</taxon>
        <taxon>Glossinidae</taxon>
        <taxon>Glossina</taxon>
    </lineage>
</organism>
<sequence length="68" mass="8275">MEELERRHLFSSTFNYSMKHIWITFTAILALINSCHCLDLKCNRPKHTEMYESVQNADEYFKGYYENY</sequence>
<dbReference type="EnsemblMetazoa" id="GPPI034900-RA">
    <property type="protein sequence ID" value="GPPI034900-PA"/>
    <property type="gene ID" value="GPPI034900"/>
</dbReference>
<dbReference type="Proteomes" id="UP000092460">
    <property type="component" value="Unassembled WGS sequence"/>
</dbReference>
<evidence type="ECO:0000313" key="1">
    <source>
        <dbReference type="EnsemblMetazoa" id="GPPI034900-PA"/>
    </source>
</evidence>
<proteinExistence type="predicted"/>
<name>A0A1B0BMN1_9MUSC</name>
<dbReference type="AlphaFoldDB" id="A0A1B0BMN1"/>
<reference evidence="1" key="2">
    <citation type="submission" date="2020-05" db="UniProtKB">
        <authorList>
            <consortium name="EnsemblMetazoa"/>
        </authorList>
    </citation>
    <scope>IDENTIFICATION</scope>
    <source>
        <strain evidence="1">IAEA</strain>
    </source>
</reference>
<dbReference type="EMBL" id="JXJN01017010">
    <property type="status" value="NOT_ANNOTATED_CDS"/>
    <property type="molecule type" value="Genomic_DNA"/>
</dbReference>
<dbReference type="VEuPathDB" id="VectorBase:GPPI034900"/>
<evidence type="ECO:0000313" key="2">
    <source>
        <dbReference type="Proteomes" id="UP000092460"/>
    </source>
</evidence>
<accession>A0A1B0BMN1</accession>
<reference evidence="2" key="1">
    <citation type="submission" date="2015-01" db="EMBL/GenBank/DDBJ databases">
        <authorList>
            <person name="Aksoy S."/>
            <person name="Warren W."/>
            <person name="Wilson R.K."/>
        </authorList>
    </citation>
    <scope>NUCLEOTIDE SEQUENCE [LARGE SCALE GENOMIC DNA]</scope>
    <source>
        <strain evidence="2">IAEA</strain>
    </source>
</reference>
<keyword evidence="2" id="KW-1185">Reference proteome</keyword>
<protein>
    <submittedName>
        <fullName evidence="1">Uncharacterized protein</fullName>
    </submittedName>
</protein>